<dbReference type="PANTHER" id="PTHR13531">
    <property type="entry name" value="GEO07735P1-RELATED-RELATED"/>
    <property type="match status" value="1"/>
</dbReference>
<dbReference type="GO" id="GO:1905515">
    <property type="term" value="P:non-motile cilium assembly"/>
    <property type="evidence" value="ECO:0007669"/>
    <property type="project" value="TreeGrafter"/>
</dbReference>
<evidence type="ECO:0000256" key="9">
    <source>
        <dbReference type="ARBA" id="ARBA00023273"/>
    </source>
</evidence>
<evidence type="ECO:0000256" key="11">
    <source>
        <dbReference type="ARBA" id="ARBA00039543"/>
    </source>
</evidence>
<protein>
    <recommendedName>
        <fullName evidence="11">Transmembrane protein 216</fullName>
    </recommendedName>
</protein>
<gene>
    <name evidence="13" type="primary">Tmem216</name>
    <name evidence="13" type="ORF">CROSUL_R14694</name>
</gene>
<comment type="subcellular location">
    <subcellularLocation>
        <location evidence="1">Cytoplasm</location>
        <location evidence="1">Cytoskeleton</location>
        <location evidence="1">Cilium basal body</location>
    </subcellularLocation>
    <subcellularLocation>
        <location evidence="2">Membrane</location>
        <topology evidence="2">Multi-pass membrane protein</topology>
    </subcellularLocation>
</comment>
<evidence type="ECO:0000256" key="10">
    <source>
        <dbReference type="ARBA" id="ARBA00037712"/>
    </source>
</evidence>
<proteinExistence type="predicted"/>
<comment type="function">
    <text evidence="10">Part of the tectonic-like complex which is required for tissue-specific ciliogenesis and may regulate ciliary membrane composition.</text>
</comment>
<evidence type="ECO:0000256" key="4">
    <source>
        <dbReference type="ARBA" id="ARBA00022692"/>
    </source>
</evidence>
<keyword evidence="3" id="KW-0963">Cytoplasm</keyword>
<keyword evidence="4 12" id="KW-0812">Transmembrane</keyword>
<keyword evidence="8" id="KW-0206">Cytoskeleton</keyword>
<dbReference type="Proteomes" id="UP000549499">
    <property type="component" value="Unassembled WGS sequence"/>
</dbReference>
<reference evidence="13 14" key="1">
    <citation type="submission" date="2019-09" db="EMBL/GenBank/DDBJ databases">
        <title>Bird 10,000 Genomes (B10K) Project - Family phase.</title>
        <authorList>
            <person name="Zhang G."/>
        </authorList>
    </citation>
    <scope>NUCLEOTIDE SEQUENCE [LARGE SCALE GENOMIC DNA]</scope>
    <source>
        <strain evidence="13">B10K-DU-003-44</strain>
        <tissue evidence="13">Muscle</tissue>
    </source>
</reference>
<feature type="transmembrane region" description="Helical" evidence="12">
    <location>
        <begin position="115"/>
        <end position="138"/>
    </location>
</feature>
<evidence type="ECO:0000256" key="6">
    <source>
        <dbReference type="ARBA" id="ARBA00022989"/>
    </source>
</evidence>
<dbReference type="GO" id="GO:0016020">
    <property type="term" value="C:membrane"/>
    <property type="evidence" value="ECO:0007669"/>
    <property type="project" value="UniProtKB-SubCell"/>
</dbReference>
<feature type="non-terminal residue" evidence="13">
    <location>
        <position position="144"/>
    </location>
</feature>
<sequence length="144" mass="16320">PLPWPLLGRQRPSAPLQVLLFLNGWYSATFFLLEAFVFVYKALLLPYPISNLVLDLLLLLLYLGTEATRIFFGSKGNLCQRRLLLSFGLALTIPTAVMASYYLLLQTYALRLEAFLSAILLLFYSLELLLGILALLSFSRCHFL</sequence>
<dbReference type="PANTHER" id="PTHR13531:SF5">
    <property type="entry name" value="TRANSMEMBRANE PROTEIN 216"/>
    <property type="match status" value="1"/>
</dbReference>
<feature type="transmembrane region" description="Helical" evidence="12">
    <location>
        <begin position="83"/>
        <end position="103"/>
    </location>
</feature>
<organism evidence="13 14">
    <name type="scientific">Crotophaga sulcirostris</name>
    <name type="common">Groove-billed ani</name>
    <dbReference type="NCBI Taxonomy" id="33598"/>
    <lineage>
        <taxon>Eukaryota</taxon>
        <taxon>Metazoa</taxon>
        <taxon>Chordata</taxon>
        <taxon>Craniata</taxon>
        <taxon>Vertebrata</taxon>
        <taxon>Euteleostomi</taxon>
        <taxon>Archelosauria</taxon>
        <taxon>Archosauria</taxon>
        <taxon>Dinosauria</taxon>
        <taxon>Saurischia</taxon>
        <taxon>Theropoda</taxon>
        <taxon>Coelurosauria</taxon>
        <taxon>Aves</taxon>
        <taxon>Neognathae</taxon>
        <taxon>Neoaves</taxon>
        <taxon>Otidimorphae</taxon>
        <taxon>Cuculiformes</taxon>
        <taxon>Crotophagidae</taxon>
        <taxon>Crotophaga</taxon>
    </lineage>
</organism>
<dbReference type="GO" id="GO:0035869">
    <property type="term" value="C:ciliary transition zone"/>
    <property type="evidence" value="ECO:0007669"/>
    <property type="project" value="TreeGrafter"/>
</dbReference>
<evidence type="ECO:0000313" key="13">
    <source>
        <dbReference type="EMBL" id="NWS77130.1"/>
    </source>
</evidence>
<keyword evidence="9" id="KW-0966">Cell projection</keyword>
<keyword evidence="7 12" id="KW-0472">Membrane</keyword>
<keyword evidence="5" id="KW-0970">Cilium biogenesis/degradation</keyword>
<dbReference type="InterPro" id="IPR019184">
    <property type="entry name" value="Uncharacterised_TM-17"/>
</dbReference>
<dbReference type="OrthoDB" id="262535at2759"/>
<name>A0A7K5I632_CROSL</name>
<evidence type="ECO:0000256" key="7">
    <source>
        <dbReference type="ARBA" id="ARBA00023136"/>
    </source>
</evidence>
<dbReference type="AlphaFoldDB" id="A0A7K5I632"/>
<evidence type="ECO:0000256" key="8">
    <source>
        <dbReference type="ARBA" id="ARBA00023212"/>
    </source>
</evidence>
<evidence type="ECO:0000256" key="3">
    <source>
        <dbReference type="ARBA" id="ARBA00022490"/>
    </source>
</evidence>
<keyword evidence="14" id="KW-1185">Reference proteome</keyword>
<keyword evidence="6 12" id="KW-1133">Transmembrane helix</keyword>
<feature type="transmembrane region" description="Helical" evidence="12">
    <location>
        <begin position="18"/>
        <end position="39"/>
    </location>
</feature>
<dbReference type="EMBL" id="VYZB01000879">
    <property type="protein sequence ID" value="NWS77130.1"/>
    <property type="molecule type" value="Genomic_DNA"/>
</dbReference>
<evidence type="ECO:0000256" key="12">
    <source>
        <dbReference type="SAM" id="Phobius"/>
    </source>
</evidence>
<feature type="transmembrane region" description="Helical" evidence="12">
    <location>
        <begin position="45"/>
        <end position="63"/>
    </location>
</feature>
<accession>A0A7K5I632</accession>
<evidence type="ECO:0000256" key="1">
    <source>
        <dbReference type="ARBA" id="ARBA00004120"/>
    </source>
</evidence>
<dbReference type="Pfam" id="PF09799">
    <property type="entry name" value="Transmemb_17"/>
    <property type="match status" value="1"/>
</dbReference>
<evidence type="ECO:0000256" key="2">
    <source>
        <dbReference type="ARBA" id="ARBA00004141"/>
    </source>
</evidence>
<comment type="caution">
    <text evidence="13">The sequence shown here is derived from an EMBL/GenBank/DDBJ whole genome shotgun (WGS) entry which is preliminary data.</text>
</comment>
<feature type="non-terminal residue" evidence="13">
    <location>
        <position position="1"/>
    </location>
</feature>
<evidence type="ECO:0000256" key="5">
    <source>
        <dbReference type="ARBA" id="ARBA00022794"/>
    </source>
</evidence>
<evidence type="ECO:0000313" key="14">
    <source>
        <dbReference type="Proteomes" id="UP000549499"/>
    </source>
</evidence>